<dbReference type="InterPro" id="IPR012337">
    <property type="entry name" value="RNaseH-like_sf"/>
</dbReference>
<dbReference type="PANTHER" id="PTHR37984">
    <property type="entry name" value="PROTEIN CBG26694"/>
    <property type="match status" value="1"/>
</dbReference>
<feature type="domain" description="Integrase catalytic" evidence="9">
    <location>
        <begin position="1052"/>
        <end position="1204"/>
    </location>
</feature>
<dbReference type="InterPro" id="IPR000477">
    <property type="entry name" value="RT_dom"/>
</dbReference>
<protein>
    <recommendedName>
        <fullName evidence="1">RNA-directed DNA polymerase</fullName>
        <ecNumber evidence="1">2.7.7.49</ecNumber>
    </recommendedName>
</protein>
<dbReference type="InterPro" id="IPR041373">
    <property type="entry name" value="RT_RNaseH"/>
</dbReference>
<dbReference type="GO" id="GO:0042575">
    <property type="term" value="C:DNA polymerase complex"/>
    <property type="evidence" value="ECO:0007669"/>
    <property type="project" value="UniProtKB-ARBA"/>
</dbReference>
<evidence type="ECO:0000259" key="9">
    <source>
        <dbReference type="PROSITE" id="PS50994"/>
    </source>
</evidence>
<evidence type="ECO:0000256" key="7">
    <source>
        <dbReference type="ARBA" id="ARBA00022918"/>
    </source>
</evidence>
<evidence type="ECO:0000256" key="5">
    <source>
        <dbReference type="ARBA" id="ARBA00022759"/>
    </source>
</evidence>
<dbReference type="InterPro" id="IPR043502">
    <property type="entry name" value="DNA/RNA_pol_sf"/>
</dbReference>
<evidence type="ECO:0000313" key="11">
    <source>
        <dbReference type="WBParaSite" id="SPAL_0000137600.1"/>
    </source>
</evidence>
<evidence type="ECO:0000313" key="10">
    <source>
        <dbReference type="Proteomes" id="UP000046392"/>
    </source>
</evidence>
<organism evidence="10 11">
    <name type="scientific">Strongyloides papillosus</name>
    <name type="common">Intestinal threadworm</name>
    <dbReference type="NCBI Taxonomy" id="174720"/>
    <lineage>
        <taxon>Eukaryota</taxon>
        <taxon>Metazoa</taxon>
        <taxon>Ecdysozoa</taxon>
        <taxon>Nematoda</taxon>
        <taxon>Chromadorea</taxon>
        <taxon>Rhabditida</taxon>
        <taxon>Tylenchina</taxon>
        <taxon>Panagrolaimomorpha</taxon>
        <taxon>Strongyloidoidea</taxon>
        <taxon>Strongyloididae</taxon>
        <taxon>Strongyloides</taxon>
    </lineage>
</organism>
<dbReference type="EC" id="2.7.7.49" evidence="1"/>
<evidence type="ECO:0000256" key="1">
    <source>
        <dbReference type="ARBA" id="ARBA00012493"/>
    </source>
</evidence>
<dbReference type="GO" id="GO:0006508">
    <property type="term" value="P:proteolysis"/>
    <property type="evidence" value="ECO:0007669"/>
    <property type="project" value="InterPro"/>
</dbReference>
<dbReference type="Gene3D" id="3.30.70.270">
    <property type="match status" value="2"/>
</dbReference>
<reference evidence="11" key="1">
    <citation type="submission" date="2017-02" db="UniProtKB">
        <authorList>
            <consortium name="WormBaseParasite"/>
        </authorList>
    </citation>
    <scope>IDENTIFICATION</scope>
</reference>
<dbReference type="InterPro" id="IPR001969">
    <property type="entry name" value="Aspartic_peptidase_AS"/>
</dbReference>
<dbReference type="Gene3D" id="2.40.70.10">
    <property type="entry name" value="Acid Proteases"/>
    <property type="match status" value="1"/>
</dbReference>
<evidence type="ECO:0000259" key="8">
    <source>
        <dbReference type="PROSITE" id="PS50878"/>
    </source>
</evidence>
<dbReference type="GO" id="GO:0004519">
    <property type="term" value="F:endonuclease activity"/>
    <property type="evidence" value="ECO:0007669"/>
    <property type="project" value="UniProtKB-KW"/>
</dbReference>
<dbReference type="GO" id="GO:0003676">
    <property type="term" value="F:nucleic acid binding"/>
    <property type="evidence" value="ECO:0007669"/>
    <property type="project" value="InterPro"/>
</dbReference>
<dbReference type="PROSITE" id="PS50878">
    <property type="entry name" value="RT_POL"/>
    <property type="match status" value="1"/>
</dbReference>
<keyword evidence="6" id="KW-0378">Hydrolase</keyword>
<feature type="domain" description="Reverse transcriptase" evidence="8">
    <location>
        <begin position="504"/>
        <end position="690"/>
    </location>
</feature>
<dbReference type="GO" id="GO:0003964">
    <property type="term" value="F:RNA-directed DNA polymerase activity"/>
    <property type="evidence" value="ECO:0007669"/>
    <property type="project" value="UniProtKB-KW"/>
</dbReference>
<dbReference type="InterPro" id="IPR001584">
    <property type="entry name" value="Integrase_cat-core"/>
</dbReference>
<keyword evidence="3" id="KW-0548">Nucleotidyltransferase</keyword>
<keyword evidence="2" id="KW-0808">Transferase</keyword>
<dbReference type="Pfam" id="PF17917">
    <property type="entry name" value="RT_RNaseH"/>
    <property type="match status" value="1"/>
</dbReference>
<dbReference type="STRING" id="174720.A0A0N5B5N1"/>
<dbReference type="Gene3D" id="1.10.340.70">
    <property type="match status" value="1"/>
</dbReference>
<keyword evidence="7" id="KW-0695">RNA-directed DNA polymerase</keyword>
<dbReference type="Gene3D" id="3.10.10.10">
    <property type="entry name" value="HIV Type 1 Reverse Transcriptase, subunit A, domain 1"/>
    <property type="match status" value="1"/>
</dbReference>
<dbReference type="PROSITE" id="PS00141">
    <property type="entry name" value="ASP_PROTEASE"/>
    <property type="match status" value="1"/>
</dbReference>
<dbReference type="CDD" id="cd09274">
    <property type="entry name" value="RNase_HI_RT_Ty3"/>
    <property type="match status" value="1"/>
</dbReference>
<sequence>MPSSIDKLSLLLANMGAQPVPELELDNQGQISLSSLPSTIEEVVRQENLNITRVMLIKIALKYAELKNKRKSNEENMQSLLETTMSSINTLMTNKVRPTFRLPRKHTPTELNAYLEEIESLNVDDYEKINIIISQVHGPTKDAALMIPDKSDFIKFCNQLKDNLYPLQNNRYEAKKELLKIRPYSRETIINFLNRVGAQIQISNETLTNKLTDVDIFDIHVELLSKTKMKLFRVLNSHPDNVTELKKEAISQLKNSYSISKTFATQKSSFRNQDTFNKRENVQKSNSKPFFHKKENKKIHVVDEEDENDEEDFIEEILIINDKQLKKTENIVIGEKKLNVTALLDTGSDVNLISKNVIHTLKSIGENITTMSYKSTVQGIEKNPLKILGQVDISMYGNKVKFLVLPELDYELIICKNTIKNVPFLKSLLIKSLEYPLVNEKEKKLKNILLKKYKINFEDKAVIPSQVIPPIQWSMIENKPTASKIRPIPKTQIEAISKEIKILLDKKIIKPCMSEWNSCLVPIKKEGKDGSISYRLCVDYKSLNKQIRKPVSILPQPKQILAEMFDKKCFSVIDLKHGYYNLRVDEKLQDMLAFTFLSKQYTFQALPQGITIGPYAFQTILQNNMEDLLNKYKGKIHIFIDDLLISTISEDENIKIVHEVCQRLEKLQLNVNVQKMQLLRNKVEYLGIYLKPIGIGIAQKHVQKVLKFKEPKSKKDIQSFLGLCSYFRNFIHNFAQTAQPLYNLLVPNKKIEWTNETKNAYEQLKSMIEKAPILKHLDYDGALTNEKPIRIFTDASLNGIGSVITQEEVIDGKKHYNIISFYSRALSKAEQRYPAMELECLAAVSTLQAMRYQLWGLPIQIISDNKQLCSLLISGNLSLRLLKWSMLLGEFNISNIVYLPGSKNVIADAMSRVIEHCDIPDDEEFPTPILSVCSISELTNKIPNECEWKNVLNKSTTPKLTDEFGKKQFEIGKNGLITYNKKIVLNKEYATYILKMIHETNHINAESMCSQFNRVYYAKNRTVLALNIVRDCKTCFHNKEIITNRKVIEKEKVDKPFELGSMDYGYSECYKQYFLLLRDGFSNFAYATWVKNFSSKVIIQFLESIFQNYAVYKNIKCDNQTGFKSNEIRKYLESKGVNIKFSNSYEKWSNGKAERAIKSIKNHLKIFYKLNKSKGIALQLAISKSRDTIYHHEKSPRELHFNTSNLSSINTIRDQNTLNSMRYIWRRGNYKVNDEKKDCDIIAQIGKKTFIIKDKEKFIKTTLVNVGKEKIPDHEKKELAEKVQPFLRTENFFPRREMLHNMHI</sequence>
<proteinExistence type="predicted"/>
<evidence type="ECO:0000256" key="2">
    <source>
        <dbReference type="ARBA" id="ARBA00022679"/>
    </source>
</evidence>
<dbReference type="InterPro" id="IPR021109">
    <property type="entry name" value="Peptidase_aspartic_dom_sf"/>
</dbReference>
<dbReference type="SUPFAM" id="SSF56672">
    <property type="entry name" value="DNA/RNA polymerases"/>
    <property type="match status" value="1"/>
</dbReference>
<dbReference type="GO" id="GO:0015074">
    <property type="term" value="P:DNA integration"/>
    <property type="evidence" value="ECO:0007669"/>
    <property type="project" value="InterPro"/>
</dbReference>
<evidence type="ECO:0000256" key="6">
    <source>
        <dbReference type="ARBA" id="ARBA00022801"/>
    </source>
</evidence>
<dbReference type="SUPFAM" id="SSF53098">
    <property type="entry name" value="Ribonuclease H-like"/>
    <property type="match status" value="1"/>
</dbReference>
<keyword evidence="10" id="KW-1185">Reference proteome</keyword>
<dbReference type="Gene3D" id="3.30.420.10">
    <property type="entry name" value="Ribonuclease H-like superfamily/Ribonuclease H"/>
    <property type="match status" value="1"/>
</dbReference>
<dbReference type="CDD" id="cd01647">
    <property type="entry name" value="RT_LTR"/>
    <property type="match status" value="1"/>
</dbReference>
<name>A0A0N5B5N1_STREA</name>
<dbReference type="Proteomes" id="UP000046392">
    <property type="component" value="Unplaced"/>
</dbReference>
<dbReference type="PANTHER" id="PTHR37984:SF5">
    <property type="entry name" value="PROTEIN NYNRIN-LIKE"/>
    <property type="match status" value="1"/>
</dbReference>
<dbReference type="PROSITE" id="PS50994">
    <property type="entry name" value="INTEGRASE"/>
    <property type="match status" value="1"/>
</dbReference>
<evidence type="ECO:0000256" key="3">
    <source>
        <dbReference type="ARBA" id="ARBA00022695"/>
    </source>
</evidence>
<dbReference type="InterPro" id="IPR036397">
    <property type="entry name" value="RNaseH_sf"/>
</dbReference>
<dbReference type="CDD" id="cd00303">
    <property type="entry name" value="retropepsin_like"/>
    <property type="match status" value="1"/>
</dbReference>
<dbReference type="FunFam" id="3.30.70.270:FF:000020">
    <property type="entry name" value="Transposon Tf2-6 polyprotein-like Protein"/>
    <property type="match status" value="1"/>
</dbReference>
<keyword evidence="5" id="KW-0255">Endonuclease</keyword>
<keyword evidence="4" id="KW-0540">Nuclease</keyword>
<evidence type="ECO:0000256" key="4">
    <source>
        <dbReference type="ARBA" id="ARBA00022722"/>
    </source>
</evidence>
<dbReference type="WBParaSite" id="SPAL_0000137600.1">
    <property type="protein sequence ID" value="SPAL_0000137600.1"/>
    <property type="gene ID" value="SPAL_0000137600"/>
</dbReference>
<dbReference type="GO" id="GO:0004190">
    <property type="term" value="F:aspartic-type endopeptidase activity"/>
    <property type="evidence" value="ECO:0007669"/>
    <property type="project" value="InterPro"/>
</dbReference>
<accession>A0A0N5B5N1</accession>
<dbReference type="InterPro" id="IPR050951">
    <property type="entry name" value="Retrovirus_Pol_polyprotein"/>
</dbReference>
<dbReference type="Pfam" id="PF00078">
    <property type="entry name" value="RVT_1"/>
    <property type="match status" value="1"/>
</dbReference>
<dbReference type="InterPro" id="IPR043128">
    <property type="entry name" value="Rev_trsase/Diguanyl_cyclase"/>
</dbReference>